<gene>
    <name evidence="1" type="ORF">WICMUC_002111</name>
</gene>
<keyword evidence="2" id="KW-1185">Reference proteome</keyword>
<proteinExistence type="predicted"/>
<protein>
    <submittedName>
        <fullName evidence="1">Uncharacterized protein</fullName>
    </submittedName>
</protein>
<comment type="caution">
    <text evidence="1">The sequence shown here is derived from an EMBL/GenBank/DDBJ whole genome shotgun (WGS) entry which is preliminary data.</text>
</comment>
<dbReference type="Proteomes" id="UP000769528">
    <property type="component" value="Unassembled WGS sequence"/>
</dbReference>
<reference evidence="1" key="2">
    <citation type="submission" date="2021-01" db="EMBL/GenBank/DDBJ databases">
        <authorList>
            <person name="Schikora-Tamarit M.A."/>
        </authorList>
    </citation>
    <scope>NUCLEOTIDE SEQUENCE</scope>
    <source>
        <strain evidence="1">CBS6341</strain>
    </source>
</reference>
<evidence type="ECO:0000313" key="1">
    <source>
        <dbReference type="EMBL" id="KAH3676315.1"/>
    </source>
</evidence>
<dbReference type="OrthoDB" id="3979777at2759"/>
<reference evidence="1" key="1">
    <citation type="journal article" date="2021" name="Open Biol.">
        <title>Shared evolutionary footprints suggest mitochondrial oxidative damage underlies multiple complex I losses in fungi.</title>
        <authorList>
            <person name="Schikora-Tamarit M.A."/>
            <person name="Marcet-Houben M."/>
            <person name="Nosek J."/>
            <person name="Gabaldon T."/>
        </authorList>
    </citation>
    <scope>NUCLEOTIDE SEQUENCE</scope>
    <source>
        <strain evidence="1">CBS6341</strain>
    </source>
</reference>
<dbReference type="AlphaFoldDB" id="A0A9P8PRG9"/>
<evidence type="ECO:0000313" key="2">
    <source>
        <dbReference type="Proteomes" id="UP000769528"/>
    </source>
</evidence>
<organism evidence="1 2">
    <name type="scientific">Wickerhamomyces mucosus</name>
    <dbReference type="NCBI Taxonomy" id="1378264"/>
    <lineage>
        <taxon>Eukaryota</taxon>
        <taxon>Fungi</taxon>
        <taxon>Dikarya</taxon>
        <taxon>Ascomycota</taxon>
        <taxon>Saccharomycotina</taxon>
        <taxon>Saccharomycetes</taxon>
        <taxon>Phaffomycetales</taxon>
        <taxon>Wickerhamomycetaceae</taxon>
        <taxon>Wickerhamomyces</taxon>
    </lineage>
</organism>
<dbReference type="EMBL" id="JAEUBF010000657">
    <property type="protein sequence ID" value="KAH3676315.1"/>
    <property type="molecule type" value="Genomic_DNA"/>
</dbReference>
<sequence length="248" mass="29498">METLPSYNESINDFIQPPSYHKTICDSPLPYSSYSQELVSEYFKFYNYIPIQFITRIDQLPDNNELYQKLKYSTDILNYDIISRQDIWDTYQCVKLLLQDKLIQIQRNYKFIETHIITQGDNYYIDNLRIDTLINFGKIYTKLKIELNNLFELFQKYDSLNSNYKLSLIKILSSIDQSRYNNHDNNNNNNNVDKDELIILNYNISLIKTKINQLSCTNDVSFVLKERARIYNDAKQVVSNQQLILQSI</sequence>
<accession>A0A9P8PRG9</accession>
<name>A0A9P8PRG9_9ASCO</name>